<dbReference type="InterPro" id="IPR019239">
    <property type="entry name" value="VapB_antitoxin"/>
</dbReference>
<reference evidence="1 2" key="1">
    <citation type="submission" date="2019-03" db="EMBL/GenBank/DDBJ databases">
        <title>Genomic Encyclopedia of Archaeal and Bacterial Type Strains, Phase II (KMG-II): from individual species to whole genera.</title>
        <authorList>
            <person name="Goeker M."/>
        </authorList>
    </citation>
    <scope>NUCLEOTIDE SEQUENCE [LARGE SCALE GENOMIC DNA]</scope>
    <source>
        <strain evidence="1 2">ATCC 25309</strain>
    </source>
</reference>
<gene>
    <name evidence="1" type="ORF">EI77_01431</name>
</gene>
<dbReference type="OrthoDB" id="9805830at2"/>
<evidence type="ECO:0000313" key="1">
    <source>
        <dbReference type="EMBL" id="TDU72965.1"/>
    </source>
</evidence>
<protein>
    <submittedName>
        <fullName evidence="1">VapB protein of antitoxin of type II toxin-antitoxin system</fullName>
    </submittedName>
</protein>
<keyword evidence="2" id="KW-1185">Reference proteome</keyword>
<dbReference type="AlphaFoldDB" id="A0A4R7S6B1"/>
<organism evidence="1 2">
    <name type="scientific">Prosthecobacter fusiformis</name>
    <dbReference type="NCBI Taxonomy" id="48464"/>
    <lineage>
        <taxon>Bacteria</taxon>
        <taxon>Pseudomonadati</taxon>
        <taxon>Verrucomicrobiota</taxon>
        <taxon>Verrucomicrobiia</taxon>
        <taxon>Verrucomicrobiales</taxon>
        <taxon>Verrucomicrobiaceae</taxon>
        <taxon>Prosthecobacter</taxon>
    </lineage>
</organism>
<proteinExistence type="predicted"/>
<accession>A0A4R7S6B1</accession>
<comment type="caution">
    <text evidence="1">The sequence shown here is derived from an EMBL/GenBank/DDBJ whole genome shotgun (WGS) entry which is preliminary data.</text>
</comment>
<evidence type="ECO:0000313" key="2">
    <source>
        <dbReference type="Proteomes" id="UP000295662"/>
    </source>
</evidence>
<sequence length="86" mass="9525">MRTTLLLDEELIAKAGRLTGITEKTKLVHMGLEALITRESSRRLAALGGSMPELSVPPRTRPTEERLDLAHLTFKAAEDPKPYGTR</sequence>
<dbReference type="EMBL" id="SOCA01000002">
    <property type="protein sequence ID" value="TDU72965.1"/>
    <property type="molecule type" value="Genomic_DNA"/>
</dbReference>
<dbReference type="Pfam" id="PF09957">
    <property type="entry name" value="VapB_antitoxin"/>
    <property type="match status" value="1"/>
</dbReference>
<dbReference type="RefSeq" id="WP_133794080.1">
    <property type="nucleotide sequence ID" value="NZ_SOCA01000002.1"/>
</dbReference>
<dbReference type="Proteomes" id="UP000295662">
    <property type="component" value="Unassembled WGS sequence"/>
</dbReference>
<name>A0A4R7S6B1_9BACT</name>